<comment type="caution">
    <text evidence="2">The sequence shown here is derived from an EMBL/GenBank/DDBJ whole genome shotgun (WGS) entry which is preliminary data.</text>
</comment>
<gene>
    <name evidence="2" type="ORF">UVI_02011300</name>
</gene>
<keyword evidence="1" id="KW-0472">Membrane</keyword>
<dbReference type="Proteomes" id="UP000054053">
    <property type="component" value="Unassembled WGS sequence"/>
</dbReference>
<accession>A0A1B5L2Y8</accession>
<protein>
    <submittedName>
        <fullName evidence="2">Uncharacterized protein</fullName>
    </submittedName>
</protein>
<keyword evidence="1" id="KW-0812">Transmembrane</keyword>
<evidence type="ECO:0000256" key="1">
    <source>
        <dbReference type="SAM" id="Phobius"/>
    </source>
</evidence>
<organism evidence="2 3">
    <name type="scientific">Ustilaginoidea virens</name>
    <name type="common">Rice false smut fungus</name>
    <name type="synonym">Villosiclava virens</name>
    <dbReference type="NCBI Taxonomy" id="1159556"/>
    <lineage>
        <taxon>Eukaryota</taxon>
        <taxon>Fungi</taxon>
        <taxon>Dikarya</taxon>
        <taxon>Ascomycota</taxon>
        <taxon>Pezizomycotina</taxon>
        <taxon>Sordariomycetes</taxon>
        <taxon>Hypocreomycetidae</taxon>
        <taxon>Hypocreales</taxon>
        <taxon>Clavicipitaceae</taxon>
        <taxon>Ustilaginoidea</taxon>
    </lineage>
</organism>
<name>A0A1B5L2Y8_USTVR</name>
<keyword evidence="1" id="KW-1133">Transmembrane helix</keyword>
<sequence length="49" mass="5533">MASRLDAKVVRQRFGKRHKRLGKRFQSLGSSLLAVGGFVFVEKCPKRDA</sequence>
<proteinExistence type="predicted"/>
<dbReference type="EMBL" id="BBTG02000004">
    <property type="protein sequence ID" value="GAO17832.1"/>
    <property type="molecule type" value="Genomic_DNA"/>
</dbReference>
<feature type="transmembrane region" description="Helical" evidence="1">
    <location>
        <begin position="21"/>
        <end position="41"/>
    </location>
</feature>
<evidence type="ECO:0000313" key="2">
    <source>
        <dbReference type="EMBL" id="GAO17832.1"/>
    </source>
</evidence>
<reference evidence="3" key="1">
    <citation type="journal article" date="2016" name="Genome Announc.">
        <title>Genome sequence of Ustilaginoidea virens IPU010, a rice pathogenic fungus causing false smut.</title>
        <authorList>
            <person name="Kumagai T."/>
            <person name="Ishii T."/>
            <person name="Terai G."/>
            <person name="Umemura M."/>
            <person name="Machida M."/>
            <person name="Asai K."/>
        </authorList>
    </citation>
    <scope>NUCLEOTIDE SEQUENCE [LARGE SCALE GENOMIC DNA]</scope>
    <source>
        <strain evidence="3">IPU010</strain>
    </source>
</reference>
<dbReference type="AlphaFoldDB" id="A0A1B5L2Y8"/>
<evidence type="ECO:0000313" key="3">
    <source>
        <dbReference type="Proteomes" id="UP000054053"/>
    </source>
</evidence>